<gene>
    <name evidence="2" type="ORF">NW755_002178</name>
</gene>
<feature type="region of interest" description="Disordered" evidence="1">
    <location>
        <begin position="1"/>
        <end position="56"/>
    </location>
</feature>
<keyword evidence="3" id="KW-1185">Reference proteome</keyword>
<comment type="caution">
    <text evidence="2">The sequence shown here is derived from an EMBL/GenBank/DDBJ whole genome shotgun (WGS) entry which is preliminary data.</text>
</comment>
<evidence type="ECO:0000256" key="1">
    <source>
        <dbReference type="SAM" id="MobiDB-lite"/>
    </source>
</evidence>
<dbReference type="Proteomes" id="UP001152087">
    <property type="component" value="Unassembled WGS sequence"/>
</dbReference>
<feature type="compositionally biased region" description="Polar residues" evidence="1">
    <location>
        <begin position="29"/>
        <end position="44"/>
    </location>
</feature>
<name>A0A9W8V5S5_9HYPO</name>
<proteinExistence type="predicted"/>
<sequence length="133" mass="13991">MGVAPLQNHDYQGVTTGRQRADSPAGISSGAQTASHHNGQTGVVRNQDKKGPSEQQQCGLLLCHSAAPGHGHIHNHNHKGQPVFGIANAVMWNDEGKETTLTLTANQVIGNGGRRARVTVATGSLEEKLVNCT</sequence>
<feature type="compositionally biased region" description="Polar residues" evidence="1">
    <location>
        <begin position="9"/>
        <end position="18"/>
    </location>
</feature>
<reference evidence="2" key="1">
    <citation type="submission" date="2022-09" db="EMBL/GenBank/DDBJ databases">
        <title>Fusarium specimens isolated from Avocado Roots.</title>
        <authorList>
            <person name="Stajich J."/>
            <person name="Roper C."/>
            <person name="Heimlech-Rivalta G."/>
        </authorList>
    </citation>
    <scope>NUCLEOTIDE SEQUENCE</scope>
    <source>
        <strain evidence="2">A02</strain>
    </source>
</reference>
<organism evidence="2 3">
    <name type="scientific">Fusarium falciforme</name>
    <dbReference type="NCBI Taxonomy" id="195108"/>
    <lineage>
        <taxon>Eukaryota</taxon>
        <taxon>Fungi</taxon>
        <taxon>Dikarya</taxon>
        <taxon>Ascomycota</taxon>
        <taxon>Pezizomycotina</taxon>
        <taxon>Sordariomycetes</taxon>
        <taxon>Hypocreomycetidae</taxon>
        <taxon>Hypocreales</taxon>
        <taxon>Nectriaceae</taxon>
        <taxon>Fusarium</taxon>
        <taxon>Fusarium solani species complex</taxon>
    </lineage>
</organism>
<protein>
    <submittedName>
        <fullName evidence="2">Uncharacterized protein</fullName>
    </submittedName>
</protein>
<evidence type="ECO:0000313" key="3">
    <source>
        <dbReference type="Proteomes" id="UP001152087"/>
    </source>
</evidence>
<evidence type="ECO:0000313" key="2">
    <source>
        <dbReference type="EMBL" id="KAJ4196015.1"/>
    </source>
</evidence>
<dbReference type="EMBL" id="JAOQAV010000003">
    <property type="protein sequence ID" value="KAJ4196015.1"/>
    <property type="molecule type" value="Genomic_DNA"/>
</dbReference>
<dbReference type="AlphaFoldDB" id="A0A9W8V5S5"/>
<accession>A0A9W8V5S5</accession>